<comment type="caution">
    <text evidence="2">The sequence shown here is derived from an EMBL/GenBank/DDBJ whole genome shotgun (WGS) entry which is preliminary data.</text>
</comment>
<dbReference type="Pfam" id="PF24758">
    <property type="entry name" value="LRR_At5g56370"/>
    <property type="match status" value="1"/>
</dbReference>
<name>A0AAV8DTJ6_9POAL</name>
<dbReference type="InterPro" id="IPR055411">
    <property type="entry name" value="LRR_FXL15/At3g58940/PEG3-like"/>
</dbReference>
<dbReference type="InterPro" id="IPR053781">
    <property type="entry name" value="F-box_AtFBL13-like"/>
</dbReference>
<reference evidence="2" key="1">
    <citation type="submission" date="2022-08" db="EMBL/GenBank/DDBJ databases">
        <authorList>
            <person name="Marques A."/>
        </authorList>
    </citation>
    <scope>NUCLEOTIDE SEQUENCE</scope>
    <source>
        <strain evidence="2">RhyPub2mFocal</strain>
        <tissue evidence="2">Leaves</tissue>
    </source>
</reference>
<dbReference type="Pfam" id="PF00646">
    <property type="entry name" value="F-box"/>
    <property type="match status" value="1"/>
</dbReference>
<organism evidence="2 3">
    <name type="scientific">Rhynchospora pubera</name>
    <dbReference type="NCBI Taxonomy" id="906938"/>
    <lineage>
        <taxon>Eukaryota</taxon>
        <taxon>Viridiplantae</taxon>
        <taxon>Streptophyta</taxon>
        <taxon>Embryophyta</taxon>
        <taxon>Tracheophyta</taxon>
        <taxon>Spermatophyta</taxon>
        <taxon>Magnoliopsida</taxon>
        <taxon>Liliopsida</taxon>
        <taxon>Poales</taxon>
        <taxon>Cyperaceae</taxon>
        <taxon>Cyperoideae</taxon>
        <taxon>Rhynchosporeae</taxon>
        <taxon>Rhynchospora</taxon>
    </lineage>
</organism>
<dbReference type="SMART" id="SM00256">
    <property type="entry name" value="FBOX"/>
    <property type="match status" value="1"/>
</dbReference>
<dbReference type="InterPro" id="IPR001810">
    <property type="entry name" value="F-box_dom"/>
</dbReference>
<dbReference type="SUPFAM" id="SSF52058">
    <property type="entry name" value="L domain-like"/>
    <property type="match status" value="1"/>
</dbReference>
<keyword evidence="3" id="KW-1185">Reference proteome</keyword>
<proteinExistence type="predicted"/>
<evidence type="ECO:0000313" key="2">
    <source>
        <dbReference type="EMBL" id="KAJ4772057.1"/>
    </source>
</evidence>
<evidence type="ECO:0000313" key="3">
    <source>
        <dbReference type="Proteomes" id="UP001140206"/>
    </source>
</evidence>
<dbReference type="PANTHER" id="PTHR34223:SF91">
    <property type="entry name" value="F-BOX DOMAIN-CONTAINING PROTEIN"/>
    <property type="match status" value="1"/>
</dbReference>
<dbReference type="PROSITE" id="PS50181">
    <property type="entry name" value="FBOX"/>
    <property type="match status" value="1"/>
</dbReference>
<accession>A0AAV8DTJ6</accession>
<dbReference type="EMBL" id="JAMFTS010000003">
    <property type="protein sequence ID" value="KAJ4772057.1"/>
    <property type="molecule type" value="Genomic_DNA"/>
</dbReference>
<dbReference type="InterPro" id="IPR036047">
    <property type="entry name" value="F-box-like_dom_sf"/>
</dbReference>
<dbReference type="AlphaFoldDB" id="A0AAV8DTJ6"/>
<dbReference type="InterPro" id="IPR032675">
    <property type="entry name" value="LRR_dom_sf"/>
</dbReference>
<dbReference type="PANTHER" id="PTHR34223">
    <property type="entry name" value="OS11G0201299 PROTEIN"/>
    <property type="match status" value="1"/>
</dbReference>
<dbReference type="InterPro" id="IPR053197">
    <property type="entry name" value="F-box_SCFL_complex_component"/>
</dbReference>
<dbReference type="SUPFAM" id="SSF81383">
    <property type="entry name" value="F-box domain"/>
    <property type="match status" value="1"/>
</dbReference>
<evidence type="ECO:0000259" key="1">
    <source>
        <dbReference type="PROSITE" id="PS50181"/>
    </source>
</evidence>
<gene>
    <name evidence="2" type="ORF">LUZ62_056314</name>
</gene>
<sequence>MEETVDRISSLPDELLTHILSFVTTKVAVQTSILSKRWRHIWVSVPVLKFEYDNEDFDGDTGEDLKFEQFVDGVLQNRRALLDTVIYDCYFEHSTWEPSTEWLDRVALLMPRVIRVYVVAEYFKCPDSVFSCSSLESLNLSLHTPIDQFIDVSPKSISLPCLKTLKLCALELCDNFMQQLFTGCPALESLTLHSCILYISGISSNVLKNLTLFDCSQNTQTLRVSCPGLVSLSIFSGDYNIRCISFDNMASLVNADIKLLGYDDYLVPDNPRLVSGLSNATSLVLHLYCPPELQLQWKKDIANCTTFNNLKSLKIISSDMIGDFDLIACFLWHSPALQHLTLIADVHLFFEEGIGDTLEEARQDFCFQRKYLEEVKISCYNDYELASKLVSMVGRSVKTIGKIIIS</sequence>
<feature type="domain" description="F-box" evidence="1">
    <location>
        <begin position="5"/>
        <end position="41"/>
    </location>
</feature>
<protein>
    <submittedName>
        <fullName evidence="2">F-box/RNI-like/FBD-like domains-containing protein</fullName>
    </submittedName>
</protein>
<dbReference type="CDD" id="cd22160">
    <property type="entry name" value="F-box_AtFBL13-like"/>
    <property type="match status" value="1"/>
</dbReference>
<dbReference type="Gene3D" id="1.20.1280.50">
    <property type="match status" value="1"/>
</dbReference>
<dbReference type="Proteomes" id="UP001140206">
    <property type="component" value="Chromosome 3"/>
</dbReference>
<dbReference type="Gene3D" id="3.80.10.10">
    <property type="entry name" value="Ribonuclease Inhibitor"/>
    <property type="match status" value="1"/>
</dbReference>